<keyword evidence="3" id="KW-1185">Reference proteome</keyword>
<evidence type="ECO:0000313" key="2">
    <source>
        <dbReference type="EMBL" id="KAE8351502.1"/>
    </source>
</evidence>
<feature type="transmembrane region" description="Helical" evidence="1">
    <location>
        <begin position="16"/>
        <end position="34"/>
    </location>
</feature>
<protein>
    <submittedName>
        <fullName evidence="2">Uncharacterized protein</fullName>
    </submittedName>
</protein>
<gene>
    <name evidence="2" type="ORF">BDV28DRAFT_18504</name>
</gene>
<proteinExistence type="predicted"/>
<accession>A0A5N6Z1G7</accession>
<reference evidence="3" key="1">
    <citation type="submission" date="2019-04" db="EMBL/GenBank/DDBJ databases">
        <title>Friends and foes A comparative genomics studyof 23 Aspergillus species from section Flavi.</title>
        <authorList>
            <consortium name="DOE Joint Genome Institute"/>
            <person name="Kjaerbolling I."/>
            <person name="Vesth T."/>
            <person name="Frisvad J.C."/>
            <person name="Nybo J.L."/>
            <person name="Theobald S."/>
            <person name="Kildgaard S."/>
            <person name="Isbrandt T."/>
            <person name="Kuo A."/>
            <person name="Sato A."/>
            <person name="Lyhne E.K."/>
            <person name="Kogle M.E."/>
            <person name="Wiebenga A."/>
            <person name="Kun R.S."/>
            <person name="Lubbers R.J."/>
            <person name="Makela M.R."/>
            <person name="Barry K."/>
            <person name="Chovatia M."/>
            <person name="Clum A."/>
            <person name="Daum C."/>
            <person name="Haridas S."/>
            <person name="He G."/>
            <person name="LaButti K."/>
            <person name="Lipzen A."/>
            <person name="Mondo S."/>
            <person name="Riley R."/>
            <person name="Salamov A."/>
            <person name="Simmons B.A."/>
            <person name="Magnuson J.K."/>
            <person name="Henrissat B."/>
            <person name="Mortensen U.H."/>
            <person name="Larsen T.O."/>
            <person name="Devries R.P."/>
            <person name="Grigoriev I.V."/>
            <person name="Machida M."/>
            <person name="Baker S.E."/>
            <person name="Andersen M.R."/>
        </authorList>
    </citation>
    <scope>NUCLEOTIDE SEQUENCE [LARGE SCALE GENOMIC DNA]</scope>
    <source>
        <strain evidence="3">CBS 553.77</strain>
    </source>
</reference>
<dbReference type="AlphaFoldDB" id="A0A5N6Z1G7"/>
<dbReference type="EMBL" id="ML739167">
    <property type="protein sequence ID" value="KAE8351502.1"/>
    <property type="molecule type" value="Genomic_DNA"/>
</dbReference>
<dbReference type="Proteomes" id="UP000327118">
    <property type="component" value="Unassembled WGS sequence"/>
</dbReference>
<evidence type="ECO:0000313" key="3">
    <source>
        <dbReference type="Proteomes" id="UP000327118"/>
    </source>
</evidence>
<keyword evidence="1" id="KW-1133">Transmembrane helix</keyword>
<evidence type="ECO:0000256" key="1">
    <source>
        <dbReference type="SAM" id="Phobius"/>
    </source>
</evidence>
<keyword evidence="1" id="KW-0472">Membrane</keyword>
<name>A0A5N6Z1G7_9EURO</name>
<keyword evidence="1" id="KW-0812">Transmembrane</keyword>
<organism evidence="2 3">
    <name type="scientific">Aspergillus coremiiformis</name>
    <dbReference type="NCBI Taxonomy" id="138285"/>
    <lineage>
        <taxon>Eukaryota</taxon>
        <taxon>Fungi</taxon>
        <taxon>Dikarya</taxon>
        <taxon>Ascomycota</taxon>
        <taxon>Pezizomycotina</taxon>
        <taxon>Eurotiomycetes</taxon>
        <taxon>Eurotiomycetidae</taxon>
        <taxon>Eurotiales</taxon>
        <taxon>Aspergillaceae</taxon>
        <taxon>Aspergillus</taxon>
        <taxon>Aspergillus subgen. Circumdati</taxon>
    </lineage>
</organism>
<sequence length="65" mass="7576">MAFNILDGLCIEEPMGSSWIMEGYLFFFFLFLILQEAWQRRCWLLFPLTHLCQTSACIACLGAHK</sequence>